<evidence type="ECO:0000256" key="5">
    <source>
        <dbReference type="ARBA" id="ARBA00022481"/>
    </source>
</evidence>
<dbReference type="Pfam" id="PF08334">
    <property type="entry name" value="T2SSG"/>
    <property type="match status" value="1"/>
</dbReference>
<keyword evidence="8 10" id="KW-1133">Transmembrane helix</keyword>
<accession>A0A0S4TYE1</accession>
<dbReference type="GO" id="GO:0015627">
    <property type="term" value="C:type II protein secretion system complex"/>
    <property type="evidence" value="ECO:0007669"/>
    <property type="project" value="InterPro"/>
</dbReference>
<dbReference type="PANTHER" id="PTHR30093">
    <property type="entry name" value="GENERAL SECRETION PATHWAY PROTEIN G"/>
    <property type="match status" value="1"/>
</dbReference>
<name>A0A0S4TYE1_RALSL</name>
<feature type="transmembrane region" description="Helical" evidence="10">
    <location>
        <begin position="33"/>
        <end position="57"/>
    </location>
</feature>
<evidence type="ECO:0000256" key="4">
    <source>
        <dbReference type="ARBA" id="ARBA00022475"/>
    </source>
</evidence>
<sequence length="161" mass="17685">MVLDMRMIGVLRCPRDDGGSVFARRCARREGGFTLLELLVVMVIIGLLAGLVAPQYFDQIGKSNIKIAKAQIESLGKALDQYRLDVGAYPSTEEGLDALNARPQSQPRWSGPYLKKAVPLDPWDRPYVYRSPGEHGEYDLYSLGKSGQPGGTGENVAVTSW</sequence>
<evidence type="ECO:0000256" key="8">
    <source>
        <dbReference type="ARBA" id="ARBA00022989"/>
    </source>
</evidence>
<dbReference type="InterPro" id="IPR012902">
    <property type="entry name" value="N_methyl_site"/>
</dbReference>
<dbReference type="InterPro" id="IPR045584">
    <property type="entry name" value="Pilin-like"/>
</dbReference>
<feature type="domain" description="Type II secretion system protein GspG C-terminal" evidence="11">
    <location>
        <begin position="56"/>
        <end position="161"/>
    </location>
</feature>
<dbReference type="Pfam" id="PF07963">
    <property type="entry name" value="N_methyl"/>
    <property type="match status" value="1"/>
</dbReference>
<protein>
    <recommendedName>
        <fullName evidence="3">Type II secretion system core protein G</fullName>
    </recommendedName>
</protein>
<dbReference type="GO" id="GO:0005886">
    <property type="term" value="C:plasma membrane"/>
    <property type="evidence" value="ECO:0007669"/>
    <property type="project" value="UniProtKB-SubCell"/>
</dbReference>
<evidence type="ECO:0000256" key="3">
    <source>
        <dbReference type="ARBA" id="ARBA00020042"/>
    </source>
</evidence>
<keyword evidence="9 10" id="KW-0472">Membrane</keyword>
<keyword evidence="7 10" id="KW-0812">Transmembrane</keyword>
<dbReference type="PRINTS" id="PR00813">
    <property type="entry name" value="BCTERIALGSPG"/>
</dbReference>
<evidence type="ECO:0000256" key="6">
    <source>
        <dbReference type="ARBA" id="ARBA00022519"/>
    </source>
</evidence>
<reference evidence="12" key="1">
    <citation type="submission" date="2015-10" db="EMBL/GenBank/DDBJ databases">
        <authorList>
            <person name="Gilbert D.G."/>
        </authorList>
    </citation>
    <scope>NUCLEOTIDE SEQUENCE</scope>
    <source>
        <strain evidence="12">Phyl III-seqv23</strain>
    </source>
</reference>
<comment type="subcellular location">
    <subcellularLocation>
        <location evidence="1">Cell inner membrane</location>
        <topology evidence="1">Single-pass membrane protein</topology>
    </subcellularLocation>
</comment>
<evidence type="ECO:0000256" key="1">
    <source>
        <dbReference type="ARBA" id="ARBA00004377"/>
    </source>
</evidence>
<dbReference type="InterPro" id="IPR013545">
    <property type="entry name" value="T2SS_protein-GspG_C"/>
</dbReference>
<organism evidence="12">
    <name type="scientific">Ralstonia solanacearum</name>
    <name type="common">Pseudomonas solanacearum</name>
    <dbReference type="NCBI Taxonomy" id="305"/>
    <lineage>
        <taxon>Bacteria</taxon>
        <taxon>Pseudomonadati</taxon>
        <taxon>Pseudomonadota</taxon>
        <taxon>Betaproteobacteria</taxon>
        <taxon>Burkholderiales</taxon>
        <taxon>Burkholderiaceae</taxon>
        <taxon>Ralstonia</taxon>
        <taxon>Ralstonia solanacearum species complex</taxon>
    </lineage>
</organism>
<dbReference type="AlphaFoldDB" id="A0A0S4TYE1"/>
<comment type="similarity">
    <text evidence="2">Belongs to the GSP G family.</text>
</comment>
<proteinExistence type="inferred from homology"/>
<evidence type="ECO:0000256" key="9">
    <source>
        <dbReference type="ARBA" id="ARBA00023136"/>
    </source>
</evidence>
<dbReference type="EMBL" id="LN899819">
    <property type="protein sequence ID" value="CUV15019.1"/>
    <property type="molecule type" value="Genomic_DNA"/>
</dbReference>
<dbReference type="NCBIfam" id="TIGR01710">
    <property type="entry name" value="typeII_sec_gspG"/>
    <property type="match status" value="1"/>
</dbReference>
<evidence type="ECO:0000313" key="12">
    <source>
        <dbReference type="EMBL" id="CUV15019.1"/>
    </source>
</evidence>
<evidence type="ECO:0000259" key="11">
    <source>
        <dbReference type="Pfam" id="PF08334"/>
    </source>
</evidence>
<dbReference type="PROSITE" id="PS00409">
    <property type="entry name" value="PROKAR_NTER_METHYL"/>
    <property type="match status" value="1"/>
</dbReference>
<dbReference type="InterPro" id="IPR000983">
    <property type="entry name" value="Bac_GSPG_pilin"/>
</dbReference>
<evidence type="ECO:0000256" key="7">
    <source>
        <dbReference type="ARBA" id="ARBA00022692"/>
    </source>
</evidence>
<dbReference type="Gene3D" id="3.30.700.10">
    <property type="entry name" value="Glycoprotein, Type 4 Pilin"/>
    <property type="match status" value="1"/>
</dbReference>
<dbReference type="InterPro" id="IPR010054">
    <property type="entry name" value="Type2_sec_GspG"/>
</dbReference>
<dbReference type="SUPFAM" id="SSF54523">
    <property type="entry name" value="Pili subunits"/>
    <property type="match status" value="1"/>
</dbReference>
<keyword evidence="6" id="KW-0997">Cell inner membrane</keyword>
<dbReference type="NCBIfam" id="TIGR02532">
    <property type="entry name" value="IV_pilin_GFxxxE"/>
    <property type="match status" value="1"/>
</dbReference>
<dbReference type="GO" id="GO:0015628">
    <property type="term" value="P:protein secretion by the type II secretion system"/>
    <property type="evidence" value="ECO:0007669"/>
    <property type="project" value="InterPro"/>
</dbReference>
<dbReference type="PANTHER" id="PTHR30093:SF45">
    <property type="entry name" value="TYPE II SECRETION SYSTEM CORE PROTEIN G"/>
    <property type="match status" value="1"/>
</dbReference>
<keyword evidence="5" id="KW-0488">Methylation</keyword>
<keyword evidence="4" id="KW-1003">Cell membrane</keyword>
<evidence type="ECO:0000256" key="10">
    <source>
        <dbReference type="SAM" id="Phobius"/>
    </source>
</evidence>
<evidence type="ECO:0000256" key="2">
    <source>
        <dbReference type="ARBA" id="ARBA00009984"/>
    </source>
</evidence>
<gene>
    <name evidence="12" type="primary">gspG</name>
    <name evidence="12" type="ORF">RUN39_v1_1080012</name>
</gene>